<dbReference type="Proteomes" id="UP000034302">
    <property type="component" value="Unassembled WGS sequence"/>
</dbReference>
<proteinExistence type="predicted"/>
<name>A0A0F9ZHX0_9BACT</name>
<dbReference type="EMBL" id="LBOV01000011">
    <property type="protein sequence ID" value="KKP43758.1"/>
    <property type="molecule type" value="Genomic_DNA"/>
</dbReference>
<gene>
    <name evidence="1" type="ORF">UR34_C0011G0012</name>
</gene>
<reference evidence="1 2" key="1">
    <citation type="journal article" date="2015" name="Nature">
        <title>rRNA introns, odd ribosomes, and small enigmatic genomes across a large radiation of phyla.</title>
        <authorList>
            <person name="Brown C.T."/>
            <person name="Hug L.A."/>
            <person name="Thomas B.C."/>
            <person name="Sharon I."/>
            <person name="Castelle C.J."/>
            <person name="Singh A."/>
            <person name="Wilkins M.J."/>
            <person name="Williams K.H."/>
            <person name="Banfield J.F."/>
        </authorList>
    </citation>
    <scope>NUCLEOTIDE SEQUENCE [LARGE SCALE GENOMIC DNA]</scope>
</reference>
<dbReference type="AlphaFoldDB" id="A0A0F9ZHX0"/>
<accession>A0A0F9ZHX0</accession>
<evidence type="ECO:0000313" key="1">
    <source>
        <dbReference type="EMBL" id="KKP43758.1"/>
    </source>
</evidence>
<evidence type="ECO:0000313" key="2">
    <source>
        <dbReference type="Proteomes" id="UP000034302"/>
    </source>
</evidence>
<comment type="caution">
    <text evidence="1">The sequence shown here is derived from an EMBL/GenBank/DDBJ whole genome shotgun (WGS) entry which is preliminary data.</text>
</comment>
<sequence length="275" mass="32366">MKIYFDVSDPPYVPGQKFSNDPKEILNKAESCYLDIPEIVRKYHPEMIGNYDEDTVKYAKLLESDPVFEERIKELRKEFMIPEEGFPLDDNSEYNLRVVKALSSIKAQKVLAKMQYRKMQNLCLNKFRDYKMPQSFKKALPRIVLGNTIDIPSSYRFKFEKVEDIRNPSVRITIDIYSPLQSYNSIVSLLDKYWLEIIKLLSSQSDSFVSLPPIENIEIWNLRNTQGLRYKEIASIINKKYNLDLDQSTTIKRYQEVKKKFKEISPEISQKSLGF</sequence>
<organism evidence="1 2">
    <name type="scientific">candidate division WS6 bacterium GW2011_GWC1_33_20</name>
    <dbReference type="NCBI Taxonomy" id="1619089"/>
    <lineage>
        <taxon>Bacteria</taxon>
        <taxon>Candidatus Dojkabacteria</taxon>
    </lineage>
</organism>
<protein>
    <submittedName>
        <fullName evidence="1">Uncharacterized protein</fullName>
    </submittedName>
</protein>